<accession>A0A3B1AH33</accession>
<dbReference type="Gene3D" id="3.40.50.300">
    <property type="entry name" value="P-loop containing nucleotide triphosphate hydrolases"/>
    <property type="match status" value="1"/>
</dbReference>
<dbReference type="NCBIfam" id="TIGR01420">
    <property type="entry name" value="pilT_fam"/>
    <property type="match status" value="1"/>
</dbReference>
<evidence type="ECO:0000313" key="3">
    <source>
        <dbReference type="EMBL" id="VAW99193.1"/>
    </source>
</evidence>
<dbReference type="PANTHER" id="PTHR30486">
    <property type="entry name" value="TWITCHING MOTILITY PROTEIN PILT"/>
    <property type="match status" value="1"/>
</dbReference>
<sequence>MSARINAFLKLGRQQGGSDIHFAVGSPPLVRLHGDLAPIKYRDLSDTEISDLLTEILNPVQNEQFENGNDLDFSYEDNEVGRFRVNMFHKVTGIGASFRAIAPNIPTFEDLGLPPIIEKFLHATQGLILVTGATGTGKSTTLAAMIDWLNQNRRFNIITLEDPIEYVHKSKQSLVIQRSVGMHVASFLEGLRAALREDPDIILVGELRDTETISMAMTAAETGHLVLGTLHTTSAVKSLDRVIDAMPTEQKTLTKSFLSQHLNAVISQKLIRSFDGRHRKAVLEIMINSPAISNLIVTNKMFQIPSIIQTSRDSGMQLLDHALLEAVKNKEVDPDDAYLHASDKKLFQRFVANPDLLPQVNLSIS</sequence>
<feature type="domain" description="Bacterial type II secretion system protein E" evidence="2">
    <location>
        <begin position="195"/>
        <end position="209"/>
    </location>
</feature>
<dbReference type="InterPro" id="IPR050921">
    <property type="entry name" value="T4SS_GSP_E_ATPase"/>
</dbReference>
<name>A0A3B1AH33_9ZZZZ</name>
<dbReference type="SUPFAM" id="SSF52540">
    <property type="entry name" value="P-loop containing nucleoside triphosphate hydrolases"/>
    <property type="match status" value="1"/>
</dbReference>
<dbReference type="AlphaFoldDB" id="A0A3B1AH33"/>
<gene>
    <name evidence="3" type="ORF">MNBD_GAMMA21-2695</name>
</gene>
<comment type="similarity">
    <text evidence="1">Belongs to the GSP E family.</text>
</comment>
<dbReference type="GO" id="GO:0005524">
    <property type="term" value="F:ATP binding"/>
    <property type="evidence" value="ECO:0007669"/>
    <property type="project" value="InterPro"/>
</dbReference>
<proteinExistence type="inferred from homology"/>
<protein>
    <submittedName>
        <fullName evidence="3">Twitching motility protein PilT</fullName>
    </submittedName>
</protein>
<reference evidence="3" key="1">
    <citation type="submission" date="2018-06" db="EMBL/GenBank/DDBJ databases">
        <authorList>
            <person name="Zhirakovskaya E."/>
        </authorList>
    </citation>
    <scope>NUCLEOTIDE SEQUENCE</scope>
</reference>
<dbReference type="InterPro" id="IPR006321">
    <property type="entry name" value="PilT/PilU"/>
</dbReference>
<dbReference type="EMBL" id="UOFR01000066">
    <property type="protein sequence ID" value="VAW99193.1"/>
    <property type="molecule type" value="Genomic_DNA"/>
</dbReference>
<dbReference type="Pfam" id="PF00437">
    <property type="entry name" value="T2SSE"/>
    <property type="match status" value="1"/>
</dbReference>
<dbReference type="InterPro" id="IPR027417">
    <property type="entry name" value="P-loop_NTPase"/>
</dbReference>
<dbReference type="InterPro" id="IPR001482">
    <property type="entry name" value="T2SS/T4SS_dom"/>
</dbReference>
<evidence type="ECO:0000256" key="1">
    <source>
        <dbReference type="ARBA" id="ARBA00006611"/>
    </source>
</evidence>
<dbReference type="CDD" id="cd01131">
    <property type="entry name" value="PilT"/>
    <property type="match status" value="1"/>
</dbReference>
<dbReference type="PANTHER" id="PTHR30486:SF6">
    <property type="entry name" value="TYPE IV PILUS RETRACTATION ATPASE PILT"/>
    <property type="match status" value="1"/>
</dbReference>
<evidence type="ECO:0000259" key="2">
    <source>
        <dbReference type="PROSITE" id="PS00662"/>
    </source>
</evidence>
<dbReference type="PROSITE" id="PS00662">
    <property type="entry name" value="T2SP_E"/>
    <property type="match status" value="1"/>
</dbReference>
<organism evidence="3">
    <name type="scientific">hydrothermal vent metagenome</name>
    <dbReference type="NCBI Taxonomy" id="652676"/>
    <lineage>
        <taxon>unclassified sequences</taxon>
        <taxon>metagenomes</taxon>
        <taxon>ecological metagenomes</taxon>
    </lineage>
</organism>
<dbReference type="Gene3D" id="3.30.450.90">
    <property type="match status" value="1"/>
</dbReference>
<dbReference type="GO" id="GO:0016887">
    <property type="term" value="F:ATP hydrolysis activity"/>
    <property type="evidence" value="ECO:0007669"/>
    <property type="project" value="InterPro"/>
</dbReference>